<proteinExistence type="predicted"/>
<dbReference type="EMBL" id="JAGMWT010000008">
    <property type="protein sequence ID" value="KAH7124182.1"/>
    <property type="molecule type" value="Genomic_DNA"/>
</dbReference>
<dbReference type="AlphaFoldDB" id="A0A9P9DSE2"/>
<evidence type="ECO:0000313" key="3">
    <source>
        <dbReference type="Proteomes" id="UP000700596"/>
    </source>
</evidence>
<accession>A0A9P9DSE2</accession>
<evidence type="ECO:0000313" key="2">
    <source>
        <dbReference type="EMBL" id="KAH7124182.1"/>
    </source>
</evidence>
<comment type="caution">
    <text evidence="2">The sequence shown here is derived from an EMBL/GenBank/DDBJ whole genome shotgun (WGS) entry which is preliminary data.</text>
</comment>
<evidence type="ECO:0008006" key="4">
    <source>
        <dbReference type="Google" id="ProtNLM"/>
    </source>
</evidence>
<keyword evidence="3" id="KW-1185">Reference proteome</keyword>
<name>A0A9P9DSE2_9PLEO</name>
<evidence type="ECO:0000256" key="1">
    <source>
        <dbReference type="SAM" id="SignalP"/>
    </source>
</evidence>
<feature type="chain" id="PRO_5040477531" description="Secreted protein" evidence="1">
    <location>
        <begin position="24"/>
        <end position="132"/>
    </location>
</feature>
<protein>
    <recommendedName>
        <fullName evidence="4">Secreted protein</fullName>
    </recommendedName>
</protein>
<dbReference type="Proteomes" id="UP000700596">
    <property type="component" value="Unassembled WGS sequence"/>
</dbReference>
<keyword evidence="1" id="KW-0732">Signal</keyword>
<feature type="signal peptide" evidence="1">
    <location>
        <begin position="1"/>
        <end position="23"/>
    </location>
</feature>
<reference evidence="2" key="1">
    <citation type="journal article" date="2021" name="Nat. Commun.">
        <title>Genetic determinants of endophytism in the Arabidopsis root mycobiome.</title>
        <authorList>
            <person name="Mesny F."/>
            <person name="Miyauchi S."/>
            <person name="Thiergart T."/>
            <person name="Pickel B."/>
            <person name="Atanasova L."/>
            <person name="Karlsson M."/>
            <person name="Huettel B."/>
            <person name="Barry K.W."/>
            <person name="Haridas S."/>
            <person name="Chen C."/>
            <person name="Bauer D."/>
            <person name="Andreopoulos W."/>
            <person name="Pangilinan J."/>
            <person name="LaButti K."/>
            <person name="Riley R."/>
            <person name="Lipzen A."/>
            <person name="Clum A."/>
            <person name="Drula E."/>
            <person name="Henrissat B."/>
            <person name="Kohler A."/>
            <person name="Grigoriev I.V."/>
            <person name="Martin F.M."/>
            <person name="Hacquard S."/>
        </authorList>
    </citation>
    <scope>NUCLEOTIDE SEQUENCE</scope>
    <source>
        <strain evidence="2">MPI-CAGE-CH-0243</strain>
    </source>
</reference>
<organism evidence="2 3">
    <name type="scientific">Dendryphion nanum</name>
    <dbReference type="NCBI Taxonomy" id="256645"/>
    <lineage>
        <taxon>Eukaryota</taxon>
        <taxon>Fungi</taxon>
        <taxon>Dikarya</taxon>
        <taxon>Ascomycota</taxon>
        <taxon>Pezizomycotina</taxon>
        <taxon>Dothideomycetes</taxon>
        <taxon>Pleosporomycetidae</taxon>
        <taxon>Pleosporales</taxon>
        <taxon>Torulaceae</taxon>
        <taxon>Dendryphion</taxon>
    </lineage>
</organism>
<sequence length="132" mass="14974">MKLNTSLFLTTITTLTLSTFSSAYTCYETGYQFRDTAQRLEAIDLAYQWCDQIGRRYFGVDEQVKDCYSDFDNGNARLMVRMKNGHGVAHFLDPEVCKGFMREIVVNCRRGGMDDVAVGWRARVDPGEGCDA</sequence>
<gene>
    <name evidence="2" type="ORF">B0J11DRAFT_615662</name>
</gene>